<reference evidence="1" key="1">
    <citation type="submission" date="2019-10" db="EMBL/GenBank/DDBJ databases">
        <authorList>
            <person name="Ross D.E."/>
            <person name="Gulliver D."/>
        </authorList>
    </citation>
    <scope>NUCLEOTIDE SEQUENCE</scope>
    <source>
        <strain evidence="1">DER-2019</strain>
    </source>
</reference>
<dbReference type="Proteomes" id="UP000616595">
    <property type="component" value="Unassembled WGS sequence"/>
</dbReference>
<proteinExistence type="predicted"/>
<gene>
    <name evidence="1" type="ORF">GH810_08790</name>
</gene>
<organism evidence="1 2">
    <name type="scientific">Acetobacterium paludosum</name>
    <dbReference type="NCBI Taxonomy" id="52693"/>
    <lineage>
        <taxon>Bacteria</taxon>
        <taxon>Bacillati</taxon>
        <taxon>Bacillota</taxon>
        <taxon>Clostridia</taxon>
        <taxon>Eubacteriales</taxon>
        <taxon>Eubacteriaceae</taxon>
        <taxon>Acetobacterium</taxon>
    </lineage>
</organism>
<reference evidence="1" key="2">
    <citation type="submission" date="2020-10" db="EMBL/GenBank/DDBJ databases">
        <title>Comparative genomics of the Acetobacterium genus.</title>
        <authorList>
            <person name="Marshall C."/>
            <person name="May H."/>
            <person name="Norman S."/>
        </authorList>
    </citation>
    <scope>NUCLEOTIDE SEQUENCE</scope>
    <source>
        <strain evidence="1">DER-2019</strain>
    </source>
</reference>
<name>A0A923I3I1_9FIRM</name>
<evidence type="ECO:0000313" key="1">
    <source>
        <dbReference type="EMBL" id="MBC3888405.1"/>
    </source>
</evidence>
<evidence type="ECO:0000313" key="2">
    <source>
        <dbReference type="Proteomes" id="UP000616595"/>
    </source>
</evidence>
<accession>A0A923I3I1</accession>
<dbReference type="EMBL" id="WJBD01000009">
    <property type="protein sequence ID" value="MBC3888405.1"/>
    <property type="molecule type" value="Genomic_DNA"/>
</dbReference>
<comment type="caution">
    <text evidence="1">The sequence shown here is derived from an EMBL/GenBank/DDBJ whole genome shotgun (WGS) entry which is preliminary data.</text>
</comment>
<keyword evidence="2" id="KW-1185">Reference proteome</keyword>
<protein>
    <submittedName>
        <fullName evidence="1">Uncharacterized protein</fullName>
    </submittedName>
</protein>
<dbReference type="RefSeq" id="WP_170253989.1">
    <property type="nucleotide sequence ID" value="NZ_RXYA01000013.1"/>
</dbReference>
<dbReference type="AlphaFoldDB" id="A0A923I3I1"/>
<sequence>MSVNISALNKHLLEYLIEDAGQLTDIDNPIAYNEAFKYKLHQVAIRALI</sequence>